<gene>
    <name evidence="2" type="ORF">NMOB1V02_LOCUS12887</name>
</gene>
<evidence type="ECO:0000313" key="2">
    <source>
        <dbReference type="EMBL" id="CAD7285285.1"/>
    </source>
</evidence>
<dbReference type="AlphaFoldDB" id="A0A7R9GL85"/>
<keyword evidence="3" id="KW-1185">Reference proteome</keyword>
<name>A0A7R9GL85_9CRUS</name>
<sequence length="161" mass="18158">MRKHPVLKSHCVSFFFAYTMILFFVVFVIIPGLFSRVGAVYRYEVITNAVNNAPLGVRPVPENEYPVFEKPERGDISTQLACWTCSSVKQDLLPKDGLPEITTKLDGFSECKPYLQGVFDQATSEFGEITRFDPEDNAHCLVIESVDGELIGGRSWLEFAR</sequence>
<dbReference type="Proteomes" id="UP000678499">
    <property type="component" value="Unassembled WGS sequence"/>
</dbReference>
<accession>A0A7R9GL85</accession>
<keyword evidence="1" id="KW-0812">Transmembrane</keyword>
<evidence type="ECO:0000256" key="1">
    <source>
        <dbReference type="SAM" id="Phobius"/>
    </source>
</evidence>
<keyword evidence="1" id="KW-0472">Membrane</keyword>
<dbReference type="EMBL" id="CAJPEX010013127">
    <property type="protein sequence ID" value="CAG0925437.1"/>
    <property type="molecule type" value="Genomic_DNA"/>
</dbReference>
<proteinExistence type="predicted"/>
<keyword evidence="1" id="KW-1133">Transmembrane helix</keyword>
<dbReference type="EMBL" id="OA895164">
    <property type="protein sequence ID" value="CAD7285285.1"/>
    <property type="molecule type" value="Genomic_DNA"/>
</dbReference>
<reference evidence="2" key="1">
    <citation type="submission" date="2020-11" db="EMBL/GenBank/DDBJ databases">
        <authorList>
            <person name="Tran Van P."/>
        </authorList>
    </citation>
    <scope>NUCLEOTIDE SEQUENCE</scope>
</reference>
<evidence type="ECO:0000313" key="3">
    <source>
        <dbReference type="Proteomes" id="UP000678499"/>
    </source>
</evidence>
<protein>
    <submittedName>
        <fullName evidence="2">Uncharacterized protein</fullName>
    </submittedName>
</protein>
<feature type="transmembrane region" description="Helical" evidence="1">
    <location>
        <begin position="12"/>
        <end position="34"/>
    </location>
</feature>
<organism evidence="2">
    <name type="scientific">Notodromas monacha</name>
    <dbReference type="NCBI Taxonomy" id="399045"/>
    <lineage>
        <taxon>Eukaryota</taxon>
        <taxon>Metazoa</taxon>
        <taxon>Ecdysozoa</taxon>
        <taxon>Arthropoda</taxon>
        <taxon>Crustacea</taxon>
        <taxon>Oligostraca</taxon>
        <taxon>Ostracoda</taxon>
        <taxon>Podocopa</taxon>
        <taxon>Podocopida</taxon>
        <taxon>Cypridocopina</taxon>
        <taxon>Cypridoidea</taxon>
        <taxon>Cyprididae</taxon>
        <taxon>Notodromas</taxon>
    </lineage>
</organism>